<sequence length="526" mass="54667">MVMVARNMAVTRIGGSGLVRAAQGGDRAALDALVAAHLPMVYTLVRQALDGHPDVDDVSQDIMLRALRQLPSLRSPHSFRPWLVAIALRQISTHQHRTTRDAGRVVPLDEAGEVPDSGARFEGLADLHVELSAQRRQVRRAGRWLDPDDRILLALWWLEVAGRLTRAELAQALGVTVVHAGVRVQRMRAQLELGRALVAALDARPGCPRLAQERAGWDGVPSPRWRKRLARHVRACAWCTRAAGDTMPTDRLLPALVLLPVPAALTAAALAKTAGVGGAGWTLSAGTAAAAGKAGVLGQLATLAAAHPVVAAVTAGSLIVGATAGAVAVATPEAPRPSTIAQTPRPSTIAAPTTAAPSAATSASASGAAVSGAATSAAAGALRTGSASLEAANATGRYVTAADSFGILTAVSAGNTVSARRQSTVRVVTGLNDPDCFSFRTADGRYLRHLSWRLRVDGGDGSKLFRGDATFCPGPGTVAGSVTLESSNYPGWFLRHRGDELWVDQSDGTTAFRADGSFLVRPPLAG</sequence>
<dbReference type="InterPro" id="IPR014284">
    <property type="entry name" value="RNA_pol_sigma-70_dom"/>
</dbReference>
<dbReference type="PANTHER" id="PTHR43133">
    <property type="entry name" value="RNA POLYMERASE ECF-TYPE SIGMA FACTO"/>
    <property type="match status" value="1"/>
</dbReference>
<evidence type="ECO:0008006" key="10">
    <source>
        <dbReference type="Google" id="ProtNLM"/>
    </source>
</evidence>
<evidence type="ECO:0000313" key="9">
    <source>
        <dbReference type="Proteomes" id="UP000624709"/>
    </source>
</evidence>
<feature type="domain" description="RNA polymerase sigma-70 region 2" evidence="6">
    <location>
        <begin position="33"/>
        <end position="97"/>
    </location>
</feature>
<dbReference type="Gene3D" id="1.10.1740.10">
    <property type="match status" value="1"/>
</dbReference>
<dbReference type="InterPro" id="IPR039425">
    <property type="entry name" value="RNA_pol_sigma-70-like"/>
</dbReference>
<dbReference type="SUPFAM" id="SSF88946">
    <property type="entry name" value="Sigma2 domain of RNA polymerase sigma factors"/>
    <property type="match status" value="1"/>
</dbReference>
<dbReference type="SUPFAM" id="SSF110221">
    <property type="entry name" value="AbfB domain"/>
    <property type="match status" value="1"/>
</dbReference>
<name>A0ABQ4B9V3_9ACTN</name>
<organism evidence="8 9">
    <name type="scientific">Actinoplanes palleronii</name>
    <dbReference type="NCBI Taxonomy" id="113570"/>
    <lineage>
        <taxon>Bacteria</taxon>
        <taxon>Bacillati</taxon>
        <taxon>Actinomycetota</taxon>
        <taxon>Actinomycetes</taxon>
        <taxon>Micromonosporales</taxon>
        <taxon>Micromonosporaceae</taxon>
        <taxon>Actinoplanes</taxon>
    </lineage>
</organism>
<evidence type="ECO:0000256" key="2">
    <source>
        <dbReference type="ARBA" id="ARBA00023082"/>
    </source>
</evidence>
<accession>A0ABQ4B9V3</accession>
<dbReference type="InterPro" id="IPR036195">
    <property type="entry name" value="AbfB_ABD_sf"/>
</dbReference>
<evidence type="ECO:0000256" key="1">
    <source>
        <dbReference type="ARBA" id="ARBA00023015"/>
    </source>
</evidence>
<keyword evidence="9" id="KW-1185">Reference proteome</keyword>
<evidence type="ECO:0000256" key="3">
    <source>
        <dbReference type="ARBA" id="ARBA00023125"/>
    </source>
</evidence>
<dbReference type="EMBL" id="BOMS01000048">
    <property type="protein sequence ID" value="GIE67409.1"/>
    <property type="molecule type" value="Genomic_DNA"/>
</dbReference>
<feature type="compositionally biased region" description="Low complexity" evidence="5">
    <location>
        <begin position="343"/>
        <end position="355"/>
    </location>
</feature>
<dbReference type="NCBIfam" id="TIGR02937">
    <property type="entry name" value="sigma70-ECF"/>
    <property type="match status" value="1"/>
</dbReference>
<dbReference type="InterPro" id="IPR007627">
    <property type="entry name" value="RNA_pol_sigma70_r2"/>
</dbReference>
<evidence type="ECO:0000313" key="8">
    <source>
        <dbReference type="EMBL" id="GIE67409.1"/>
    </source>
</evidence>
<dbReference type="CDD" id="cd23399">
    <property type="entry name" value="beta-trefoil_ABD_ABFB"/>
    <property type="match status" value="1"/>
</dbReference>
<evidence type="ECO:0000259" key="7">
    <source>
        <dbReference type="Pfam" id="PF05270"/>
    </source>
</evidence>
<comment type="caution">
    <text evidence="8">The sequence shown here is derived from an EMBL/GenBank/DDBJ whole genome shotgun (WGS) entry which is preliminary data.</text>
</comment>
<dbReference type="Pfam" id="PF05270">
    <property type="entry name" value="AbfB"/>
    <property type="match status" value="1"/>
</dbReference>
<keyword evidence="4" id="KW-0804">Transcription</keyword>
<feature type="region of interest" description="Disordered" evidence="5">
    <location>
        <begin position="333"/>
        <end position="355"/>
    </location>
</feature>
<protein>
    <recommendedName>
        <fullName evidence="10">RNA polymerase sigma factor (Sigma-70 family)</fullName>
    </recommendedName>
</protein>
<keyword evidence="1" id="KW-0805">Transcription regulation</keyword>
<proteinExistence type="predicted"/>
<dbReference type="Pfam" id="PF04542">
    <property type="entry name" value="Sigma70_r2"/>
    <property type="match status" value="1"/>
</dbReference>
<evidence type="ECO:0000256" key="4">
    <source>
        <dbReference type="ARBA" id="ARBA00023163"/>
    </source>
</evidence>
<evidence type="ECO:0000259" key="6">
    <source>
        <dbReference type="Pfam" id="PF04542"/>
    </source>
</evidence>
<keyword evidence="2" id="KW-0731">Sigma factor</keyword>
<reference evidence="8 9" key="1">
    <citation type="submission" date="2021-01" db="EMBL/GenBank/DDBJ databases">
        <title>Whole genome shotgun sequence of Actinoplanes palleronii NBRC 14916.</title>
        <authorList>
            <person name="Komaki H."/>
            <person name="Tamura T."/>
        </authorList>
    </citation>
    <scope>NUCLEOTIDE SEQUENCE [LARGE SCALE GENOMIC DNA]</scope>
    <source>
        <strain evidence="8 9">NBRC 14916</strain>
    </source>
</reference>
<dbReference type="PANTHER" id="PTHR43133:SF8">
    <property type="entry name" value="RNA POLYMERASE SIGMA FACTOR HI_1459-RELATED"/>
    <property type="match status" value="1"/>
</dbReference>
<dbReference type="InterPro" id="IPR013325">
    <property type="entry name" value="RNA_pol_sigma_r2"/>
</dbReference>
<gene>
    <name evidence="8" type="ORF">Apa02nite_035170</name>
</gene>
<feature type="domain" description="Alpha-L-arabinofuranosidase B arabinose-binding" evidence="7">
    <location>
        <begin position="388"/>
        <end position="520"/>
    </location>
</feature>
<evidence type="ECO:0000256" key="5">
    <source>
        <dbReference type="SAM" id="MobiDB-lite"/>
    </source>
</evidence>
<dbReference type="Proteomes" id="UP000624709">
    <property type="component" value="Unassembled WGS sequence"/>
</dbReference>
<dbReference type="InterPro" id="IPR007934">
    <property type="entry name" value="AbfB_ABD"/>
</dbReference>
<keyword evidence="3" id="KW-0238">DNA-binding</keyword>
<dbReference type="Gene3D" id="2.80.10.50">
    <property type="match status" value="1"/>
</dbReference>